<dbReference type="OrthoDB" id="5506264at2"/>
<accession>A0A550J7C7</accession>
<comment type="caution">
    <text evidence="4">The sequence shown here is derived from an EMBL/GenBank/DDBJ whole genome shotgun (WGS) entry which is preliminary data.</text>
</comment>
<keyword evidence="2" id="KW-1133">Transmembrane helix</keyword>
<dbReference type="EMBL" id="VJVV01000012">
    <property type="protein sequence ID" value="TRO79134.1"/>
    <property type="molecule type" value="Genomic_DNA"/>
</dbReference>
<dbReference type="InterPro" id="IPR011723">
    <property type="entry name" value="Znf/thioredoxin_put"/>
</dbReference>
<evidence type="ECO:0000313" key="4">
    <source>
        <dbReference type="EMBL" id="TRO79134.1"/>
    </source>
</evidence>
<feature type="compositionally biased region" description="Low complexity" evidence="1">
    <location>
        <begin position="152"/>
        <end position="164"/>
    </location>
</feature>
<keyword evidence="2" id="KW-0472">Membrane</keyword>
<dbReference type="Pfam" id="PF11906">
    <property type="entry name" value="DUF3426"/>
    <property type="match status" value="1"/>
</dbReference>
<feature type="transmembrane region" description="Helical" evidence="2">
    <location>
        <begin position="406"/>
        <end position="426"/>
    </location>
</feature>
<feature type="region of interest" description="Disordered" evidence="1">
    <location>
        <begin position="359"/>
        <end position="399"/>
    </location>
</feature>
<feature type="domain" description="Zinc finger/thioredoxin putative" evidence="3">
    <location>
        <begin position="27"/>
        <end position="61"/>
    </location>
</feature>
<dbReference type="Proteomes" id="UP000317155">
    <property type="component" value="Unassembled WGS sequence"/>
</dbReference>
<evidence type="ECO:0000259" key="3">
    <source>
        <dbReference type="Pfam" id="PF13719"/>
    </source>
</evidence>
<feature type="region of interest" description="Disordered" evidence="1">
    <location>
        <begin position="301"/>
        <end position="321"/>
    </location>
</feature>
<feature type="region of interest" description="Disordered" evidence="1">
    <location>
        <begin position="65"/>
        <end position="188"/>
    </location>
</feature>
<dbReference type="InterPro" id="IPR021834">
    <property type="entry name" value="DUF3426"/>
</dbReference>
<reference evidence="4 5" key="1">
    <citation type="submission" date="2019-07" db="EMBL/GenBank/DDBJ databases">
        <title>Insights of Desulfuromonas acetexigens electromicrobiology.</title>
        <authorList>
            <person name="Katuri K."/>
            <person name="Sapireddy V."/>
            <person name="Shaw D.R."/>
            <person name="Saikaly P."/>
        </authorList>
    </citation>
    <scope>NUCLEOTIDE SEQUENCE [LARGE SCALE GENOMIC DNA]</scope>
    <source>
        <strain evidence="4 5">2873</strain>
    </source>
</reference>
<organism evidence="4 5">
    <name type="scientific">Trichloromonas acetexigens</name>
    <dbReference type="NCBI Taxonomy" id="38815"/>
    <lineage>
        <taxon>Bacteria</taxon>
        <taxon>Pseudomonadati</taxon>
        <taxon>Thermodesulfobacteriota</taxon>
        <taxon>Desulfuromonadia</taxon>
        <taxon>Desulfuromonadales</taxon>
        <taxon>Trichloromonadaceae</taxon>
        <taxon>Trichloromonas</taxon>
    </lineage>
</organism>
<evidence type="ECO:0000256" key="2">
    <source>
        <dbReference type="SAM" id="Phobius"/>
    </source>
</evidence>
<proteinExistence type="predicted"/>
<feature type="compositionally biased region" description="Basic and acidic residues" evidence="1">
    <location>
        <begin position="389"/>
        <end position="399"/>
    </location>
</feature>
<gene>
    <name evidence="4" type="ORF">FL622_14230</name>
</gene>
<sequence>MRKDTAICPTFTWFRAADQERKDEPRMIIQCPECSTRFKLADDKLKPEGIKVRCAKCRHIFALFPPEPDDSVAAEEARPSTEHGEAEDPWAESFNEMREDSPPEESPADQGETSWDEALESSFADVGAEISKPGPTGVAEAQEFSPAPLEPAGVAVGDLDAADLGLDEEEPTPVESDLSLPSFTPEPLISEDLFGETTASIEEGVPEKTAAPMADVDEFQFEEVGEEEEFAFEDAPDSELDPFAAASASDEIPIDKTEDLDDNLFAEETGGDETIAEFSFQEEGVEAFSFAPEKAEDGDTFAFQEEDLFAPEPPSSVADSFFAEGPQADALFPDGTPEGEEKGFEFSDMEDSVGIDRSAEEAPIPVAASRPTAERLPASHADETPEPLSEPRPKATEPKRGPMVTVLRLFALLLLLLAASAGFLIWRGGANSLPQILGQLQTLTGTTLPAEPAVHIRLPLPNSFFVMNQHAGQLFVIQGEAVNGYTEPRSAISVTGMLHDAKGEVLLRQTVFCGNPMDLETLKSAPFAAIQEIMSNPFGSALANVNIAPETPIPYMIVFRDLPDNVTHFTVEVADSKVGEGR</sequence>
<keyword evidence="5" id="KW-1185">Reference proteome</keyword>
<dbReference type="AlphaFoldDB" id="A0A550J7C7"/>
<keyword evidence="2" id="KW-0812">Transmembrane</keyword>
<name>A0A550J7C7_9BACT</name>
<evidence type="ECO:0000256" key="1">
    <source>
        <dbReference type="SAM" id="MobiDB-lite"/>
    </source>
</evidence>
<feature type="compositionally biased region" description="Basic and acidic residues" evidence="1">
    <location>
        <begin position="75"/>
        <end position="86"/>
    </location>
</feature>
<protein>
    <submittedName>
        <fullName evidence="4">DUF3426 domain-containing protein</fullName>
    </submittedName>
</protein>
<dbReference type="Pfam" id="PF13719">
    <property type="entry name" value="Zn_ribbon_5"/>
    <property type="match status" value="1"/>
</dbReference>
<evidence type="ECO:0000313" key="5">
    <source>
        <dbReference type="Proteomes" id="UP000317155"/>
    </source>
</evidence>
<dbReference type="NCBIfam" id="TIGR02098">
    <property type="entry name" value="MJ0042_CXXC"/>
    <property type="match status" value="1"/>
</dbReference>